<name>A0A821UX28_9BILA</name>
<evidence type="ECO:0000256" key="1">
    <source>
        <dbReference type="SAM" id="MobiDB-lite"/>
    </source>
</evidence>
<dbReference type="EMBL" id="CAJOBP010075293">
    <property type="protein sequence ID" value="CAF4896549.1"/>
    <property type="molecule type" value="Genomic_DNA"/>
</dbReference>
<reference evidence="2" key="1">
    <citation type="submission" date="2021-02" db="EMBL/GenBank/DDBJ databases">
        <authorList>
            <person name="Nowell W R."/>
        </authorList>
    </citation>
    <scope>NUCLEOTIDE SEQUENCE</scope>
</reference>
<feature type="non-terminal residue" evidence="2">
    <location>
        <position position="51"/>
    </location>
</feature>
<feature type="region of interest" description="Disordered" evidence="1">
    <location>
        <begin position="30"/>
        <end position="51"/>
    </location>
</feature>
<evidence type="ECO:0000313" key="3">
    <source>
        <dbReference type="Proteomes" id="UP000663873"/>
    </source>
</evidence>
<keyword evidence="3" id="KW-1185">Reference proteome</keyword>
<comment type="caution">
    <text evidence="2">The sequence shown here is derived from an EMBL/GenBank/DDBJ whole genome shotgun (WGS) entry which is preliminary data.</text>
</comment>
<gene>
    <name evidence="2" type="ORF">UJA718_LOCUS45316</name>
</gene>
<protein>
    <submittedName>
        <fullName evidence="2">Uncharacterized protein</fullName>
    </submittedName>
</protein>
<feature type="compositionally biased region" description="Polar residues" evidence="1">
    <location>
        <begin position="34"/>
        <end position="51"/>
    </location>
</feature>
<proteinExistence type="predicted"/>
<organism evidence="2 3">
    <name type="scientific">Rotaria socialis</name>
    <dbReference type="NCBI Taxonomy" id="392032"/>
    <lineage>
        <taxon>Eukaryota</taxon>
        <taxon>Metazoa</taxon>
        <taxon>Spiralia</taxon>
        <taxon>Gnathifera</taxon>
        <taxon>Rotifera</taxon>
        <taxon>Eurotatoria</taxon>
        <taxon>Bdelloidea</taxon>
        <taxon>Philodinida</taxon>
        <taxon>Philodinidae</taxon>
        <taxon>Rotaria</taxon>
    </lineage>
</organism>
<accession>A0A821UX28</accession>
<dbReference type="AlphaFoldDB" id="A0A821UX28"/>
<sequence>MQSPADEDTLRLCLSNIIDAIDKCIQKLKDQRRAPTTTEIQQQPPFDNLND</sequence>
<dbReference type="Proteomes" id="UP000663873">
    <property type="component" value="Unassembled WGS sequence"/>
</dbReference>
<evidence type="ECO:0000313" key="2">
    <source>
        <dbReference type="EMBL" id="CAF4896549.1"/>
    </source>
</evidence>